<dbReference type="InterPro" id="IPR050482">
    <property type="entry name" value="Sensor_HK_TwoCompSys"/>
</dbReference>
<dbReference type="InterPro" id="IPR005467">
    <property type="entry name" value="His_kinase_dom"/>
</dbReference>
<evidence type="ECO:0000256" key="4">
    <source>
        <dbReference type="ARBA" id="ARBA00022679"/>
    </source>
</evidence>
<dbReference type="SMART" id="SM00387">
    <property type="entry name" value="HATPase_c"/>
    <property type="match status" value="1"/>
</dbReference>
<keyword evidence="8" id="KW-0902">Two-component regulatory system</keyword>
<evidence type="ECO:0000256" key="1">
    <source>
        <dbReference type="ARBA" id="ARBA00000085"/>
    </source>
</evidence>
<keyword evidence="5" id="KW-0547">Nucleotide-binding</keyword>
<dbReference type="CDD" id="cd16917">
    <property type="entry name" value="HATPase_UhpB-NarQ-NarX-like"/>
    <property type="match status" value="1"/>
</dbReference>
<dbReference type="GO" id="GO:0005524">
    <property type="term" value="F:ATP binding"/>
    <property type="evidence" value="ECO:0007669"/>
    <property type="project" value="UniProtKB-KW"/>
</dbReference>
<keyword evidence="9" id="KW-0472">Membrane</keyword>
<comment type="caution">
    <text evidence="11">The sequence shown here is derived from an EMBL/GenBank/DDBJ whole genome shotgun (WGS) entry which is preliminary data.</text>
</comment>
<dbReference type="Pfam" id="PF07730">
    <property type="entry name" value="HisKA_3"/>
    <property type="match status" value="1"/>
</dbReference>
<evidence type="ECO:0000259" key="10">
    <source>
        <dbReference type="PROSITE" id="PS50109"/>
    </source>
</evidence>
<dbReference type="Pfam" id="PF02518">
    <property type="entry name" value="HATPase_c"/>
    <property type="match status" value="1"/>
</dbReference>
<keyword evidence="6" id="KW-0418">Kinase</keyword>
<reference evidence="11 12" key="1">
    <citation type="submission" date="2024-03" db="EMBL/GenBank/DDBJ databases">
        <title>Sequence of Lycoming College Course Isolates.</title>
        <authorList>
            <person name="Plotts O."/>
            <person name="Newman J."/>
        </authorList>
    </citation>
    <scope>NUCLEOTIDE SEQUENCE [LARGE SCALE GENOMIC DNA]</scope>
    <source>
        <strain evidence="11 12">CJB-3</strain>
    </source>
</reference>
<sequence>MSNLIYLLLGTSSMVLMMVAIIWFVFAFQRKLAAKAKAYKEIEELMQKQELKSAYVLIEAQEQERKRIAAELHDNVGSLLATLKIYSDLSVTHADPDYIKELNGKMNVIAEDLGLEIRKLSHKLDLRALSGFGLKAALLQLAEAINESGKLKVLAVIDIASPLPEEISLQLYRIIQELFTNTLKHAMASEARIEITVIDRDVTLIYEDNGKGFDINDQASMGMGISNIKSRVSHINGKLTFDSLSNGITYIIEITNYG</sequence>
<dbReference type="RefSeq" id="WP_294875256.1">
    <property type="nucleotide sequence ID" value="NZ_JBBEUB010000010.1"/>
</dbReference>
<dbReference type="InterPro" id="IPR036890">
    <property type="entry name" value="HATPase_C_sf"/>
</dbReference>
<comment type="catalytic activity">
    <reaction evidence="1">
        <text>ATP + protein L-histidine = ADP + protein N-phospho-L-histidine.</text>
        <dbReference type="EC" id="2.7.13.3"/>
    </reaction>
</comment>
<accession>A0ABU8NSG2</accession>
<dbReference type="Gene3D" id="1.20.5.1930">
    <property type="match status" value="1"/>
</dbReference>
<keyword evidence="9" id="KW-0812">Transmembrane</keyword>
<keyword evidence="4" id="KW-0808">Transferase</keyword>
<keyword evidence="9" id="KW-1133">Transmembrane helix</keyword>
<dbReference type="InterPro" id="IPR003594">
    <property type="entry name" value="HATPase_dom"/>
</dbReference>
<dbReference type="EC" id="2.7.13.3" evidence="2"/>
<evidence type="ECO:0000256" key="6">
    <source>
        <dbReference type="ARBA" id="ARBA00022777"/>
    </source>
</evidence>
<dbReference type="InterPro" id="IPR011712">
    <property type="entry name" value="Sig_transdc_His_kin_sub3_dim/P"/>
</dbReference>
<organism evidence="11 12">
    <name type="scientific">Pedobacter panaciterrae</name>
    <dbReference type="NCBI Taxonomy" id="363849"/>
    <lineage>
        <taxon>Bacteria</taxon>
        <taxon>Pseudomonadati</taxon>
        <taxon>Bacteroidota</taxon>
        <taxon>Sphingobacteriia</taxon>
        <taxon>Sphingobacteriales</taxon>
        <taxon>Sphingobacteriaceae</taxon>
        <taxon>Pedobacter</taxon>
    </lineage>
</organism>
<evidence type="ECO:0000256" key="3">
    <source>
        <dbReference type="ARBA" id="ARBA00022553"/>
    </source>
</evidence>
<keyword evidence="7 11" id="KW-0067">ATP-binding</keyword>
<protein>
    <recommendedName>
        <fullName evidence="2">histidine kinase</fullName>
        <ecNumber evidence="2">2.7.13.3</ecNumber>
    </recommendedName>
</protein>
<dbReference type="Proteomes" id="UP001378956">
    <property type="component" value="Unassembled WGS sequence"/>
</dbReference>
<evidence type="ECO:0000256" key="9">
    <source>
        <dbReference type="SAM" id="Phobius"/>
    </source>
</evidence>
<evidence type="ECO:0000256" key="7">
    <source>
        <dbReference type="ARBA" id="ARBA00022840"/>
    </source>
</evidence>
<keyword evidence="12" id="KW-1185">Reference proteome</keyword>
<dbReference type="Gene3D" id="3.30.565.10">
    <property type="entry name" value="Histidine kinase-like ATPase, C-terminal domain"/>
    <property type="match status" value="1"/>
</dbReference>
<gene>
    <name evidence="11" type="ORF">WAE58_22265</name>
</gene>
<dbReference type="PROSITE" id="PS50109">
    <property type="entry name" value="HIS_KIN"/>
    <property type="match status" value="1"/>
</dbReference>
<evidence type="ECO:0000313" key="12">
    <source>
        <dbReference type="Proteomes" id="UP001378956"/>
    </source>
</evidence>
<evidence type="ECO:0000256" key="2">
    <source>
        <dbReference type="ARBA" id="ARBA00012438"/>
    </source>
</evidence>
<dbReference type="PANTHER" id="PTHR24421:SF10">
    <property type="entry name" value="NITRATE_NITRITE SENSOR PROTEIN NARQ"/>
    <property type="match status" value="1"/>
</dbReference>
<dbReference type="PANTHER" id="PTHR24421">
    <property type="entry name" value="NITRATE/NITRITE SENSOR PROTEIN NARX-RELATED"/>
    <property type="match status" value="1"/>
</dbReference>
<name>A0ABU8NSG2_9SPHI</name>
<evidence type="ECO:0000256" key="5">
    <source>
        <dbReference type="ARBA" id="ARBA00022741"/>
    </source>
</evidence>
<evidence type="ECO:0000256" key="8">
    <source>
        <dbReference type="ARBA" id="ARBA00023012"/>
    </source>
</evidence>
<dbReference type="EMBL" id="JBBEUB010000010">
    <property type="protein sequence ID" value="MEJ2905187.1"/>
    <property type="molecule type" value="Genomic_DNA"/>
</dbReference>
<keyword evidence="3" id="KW-0597">Phosphoprotein</keyword>
<proteinExistence type="predicted"/>
<feature type="domain" description="Histidine kinase" evidence="10">
    <location>
        <begin position="67"/>
        <end position="258"/>
    </location>
</feature>
<evidence type="ECO:0000313" key="11">
    <source>
        <dbReference type="EMBL" id="MEJ2905187.1"/>
    </source>
</evidence>
<dbReference type="SUPFAM" id="SSF55874">
    <property type="entry name" value="ATPase domain of HSP90 chaperone/DNA topoisomerase II/histidine kinase"/>
    <property type="match status" value="1"/>
</dbReference>
<feature type="transmembrane region" description="Helical" evidence="9">
    <location>
        <begin position="6"/>
        <end position="28"/>
    </location>
</feature>